<dbReference type="GO" id="GO:0006631">
    <property type="term" value="P:fatty acid metabolic process"/>
    <property type="evidence" value="ECO:0007669"/>
    <property type="project" value="UniProtKB-KW"/>
</dbReference>
<sequence length="304" mass="33134">MPSCLSGAFTNTGREIKIKMLRILNNSVRISKYATGCVPQVLRFASNGPSDLVLVKEQNGVREITLNHPKTLNSLSLDMMCALQDALLKDKDNVDLRCVVLTAQGKIWSAGHNLKELHNDPKIQACVFQKLTDVINDIQRLPVPVLGKVNGYAAAAGCQLVVSCDMVVCTKNSKFSTPGAGVGVFCSTPGVAVARIMSRPKSAYMLMTGLPVTGEEAYISGMVTKAVPAEELDKEIEEITNAIKAKSRAVISLGKEFYYKQLAMSQAEAFTAAQEKMCENFQLGDTKEGIASFFEKRPPNWKHN</sequence>
<dbReference type="GO" id="GO:0016836">
    <property type="term" value="F:hydro-lyase activity"/>
    <property type="evidence" value="ECO:0007669"/>
    <property type="project" value="TreeGrafter"/>
</dbReference>
<reference evidence="9 10" key="1">
    <citation type="journal article" date="2007" name="Nature">
        <title>Evolution of genes and genomes on the Drosophila phylogeny.</title>
        <authorList>
            <consortium name="Drosophila 12 Genomes Consortium"/>
            <person name="Clark A.G."/>
            <person name="Eisen M.B."/>
            <person name="Smith D.R."/>
            <person name="Bergman C.M."/>
            <person name="Oliver B."/>
            <person name="Markow T.A."/>
            <person name="Kaufman T.C."/>
            <person name="Kellis M."/>
            <person name="Gelbart W."/>
            <person name="Iyer V.N."/>
            <person name="Pollard D.A."/>
            <person name="Sackton T.B."/>
            <person name="Larracuente A.M."/>
            <person name="Singh N.D."/>
            <person name="Abad J.P."/>
            <person name="Abt D.N."/>
            <person name="Adryan B."/>
            <person name="Aguade M."/>
            <person name="Akashi H."/>
            <person name="Anderson W.W."/>
            <person name="Aquadro C.F."/>
            <person name="Ardell D.H."/>
            <person name="Arguello R."/>
            <person name="Artieri C.G."/>
            <person name="Barbash D.A."/>
            <person name="Barker D."/>
            <person name="Barsanti P."/>
            <person name="Batterham P."/>
            <person name="Batzoglou S."/>
            <person name="Begun D."/>
            <person name="Bhutkar A."/>
            <person name="Blanco E."/>
            <person name="Bosak S.A."/>
            <person name="Bradley R.K."/>
            <person name="Brand A.D."/>
            <person name="Brent M.R."/>
            <person name="Brooks A.N."/>
            <person name="Brown R.H."/>
            <person name="Butlin R.K."/>
            <person name="Caggese C."/>
            <person name="Calvi B.R."/>
            <person name="Bernardo de Carvalho A."/>
            <person name="Caspi A."/>
            <person name="Castrezana S."/>
            <person name="Celniker S.E."/>
            <person name="Chang J.L."/>
            <person name="Chapple C."/>
            <person name="Chatterji S."/>
            <person name="Chinwalla A."/>
            <person name="Civetta A."/>
            <person name="Clifton S.W."/>
            <person name="Comeron J.M."/>
            <person name="Costello J.C."/>
            <person name="Coyne J.A."/>
            <person name="Daub J."/>
            <person name="David R.G."/>
            <person name="Delcher A.L."/>
            <person name="Delehaunty K."/>
            <person name="Do C.B."/>
            <person name="Ebling H."/>
            <person name="Edwards K."/>
            <person name="Eickbush T."/>
            <person name="Evans J.D."/>
            <person name="Filipski A."/>
            <person name="Findeiss S."/>
            <person name="Freyhult E."/>
            <person name="Fulton L."/>
            <person name="Fulton R."/>
            <person name="Garcia A.C."/>
            <person name="Gardiner A."/>
            <person name="Garfield D.A."/>
            <person name="Garvin B.E."/>
            <person name="Gibson G."/>
            <person name="Gilbert D."/>
            <person name="Gnerre S."/>
            <person name="Godfrey J."/>
            <person name="Good R."/>
            <person name="Gotea V."/>
            <person name="Gravely B."/>
            <person name="Greenberg A.J."/>
            <person name="Griffiths-Jones S."/>
            <person name="Gross S."/>
            <person name="Guigo R."/>
            <person name="Gustafson E.A."/>
            <person name="Haerty W."/>
            <person name="Hahn M.W."/>
            <person name="Halligan D.L."/>
            <person name="Halpern A.L."/>
            <person name="Halter G.M."/>
            <person name="Han M.V."/>
            <person name="Heger A."/>
            <person name="Hillier L."/>
            <person name="Hinrichs A.S."/>
            <person name="Holmes I."/>
            <person name="Hoskins R.A."/>
            <person name="Hubisz M.J."/>
            <person name="Hultmark D."/>
            <person name="Huntley M.A."/>
            <person name="Jaffe D.B."/>
            <person name="Jagadeeshan S."/>
            <person name="Jeck W.R."/>
            <person name="Johnson J."/>
            <person name="Jones C.D."/>
            <person name="Jordan W.C."/>
            <person name="Karpen G.H."/>
            <person name="Kataoka E."/>
            <person name="Keightley P.D."/>
            <person name="Kheradpour P."/>
            <person name="Kirkness E.F."/>
            <person name="Koerich L.B."/>
            <person name="Kristiansen K."/>
            <person name="Kudrna D."/>
            <person name="Kulathinal R.J."/>
            <person name="Kumar S."/>
            <person name="Kwok R."/>
            <person name="Lander E."/>
            <person name="Langley C.H."/>
            <person name="Lapoint R."/>
            <person name="Lazzaro B.P."/>
            <person name="Lee S.J."/>
            <person name="Levesque L."/>
            <person name="Li R."/>
            <person name="Lin C.F."/>
            <person name="Lin M.F."/>
            <person name="Lindblad-Toh K."/>
            <person name="Llopart A."/>
            <person name="Long M."/>
            <person name="Low L."/>
            <person name="Lozovsky E."/>
            <person name="Lu J."/>
            <person name="Luo M."/>
            <person name="Machado C.A."/>
            <person name="Makalowski W."/>
            <person name="Marzo M."/>
            <person name="Matsuda M."/>
            <person name="Matzkin L."/>
            <person name="McAllister B."/>
            <person name="McBride C.S."/>
            <person name="McKernan B."/>
            <person name="McKernan K."/>
            <person name="Mendez-Lago M."/>
            <person name="Minx P."/>
            <person name="Mollenhauer M.U."/>
            <person name="Montooth K."/>
            <person name="Mount S.M."/>
            <person name="Mu X."/>
            <person name="Myers E."/>
            <person name="Negre B."/>
            <person name="Newfeld S."/>
            <person name="Nielsen R."/>
            <person name="Noor M.A."/>
            <person name="O'Grady P."/>
            <person name="Pachter L."/>
            <person name="Papaceit M."/>
            <person name="Parisi M.J."/>
            <person name="Parisi M."/>
            <person name="Parts L."/>
            <person name="Pedersen J.S."/>
            <person name="Pesole G."/>
            <person name="Phillippy A.M."/>
            <person name="Ponting C.P."/>
            <person name="Pop M."/>
            <person name="Porcelli D."/>
            <person name="Powell J.R."/>
            <person name="Prohaska S."/>
            <person name="Pruitt K."/>
            <person name="Puig M."/>
            <person name="Quesneville H."/>
            <person name="Ram K.R."/>
            <person name="Rand D."/>
            <person name="Rasmussen M.D."/>
            <person name="Reed L.K."/>
            <person name="Reenan R."/>
            <person name="Reily A."/>
            <person name="Remington K.A."/>
            <person name="Rieger T.T."/>
            <person name="Ritchie M.G."/>
            <person name="Robin C."/>
            <person name="Rogers Y.H."/>
            <person name="Rohde C."/>
            <person name="Rozas J."/>
            <person name="Rubenfield M.J."/>
            <person name="Ruiz A."/>
            <person name="Russo S."/>
            <person name="Salzberg S.L."/>
            <person name="Sanchez-Gracia A."/>
            <person name="Saranga D.J."/>
            <person name="Sato H."/>
            <person name="Schaeffer S.W."/>
            <person name="Schatz M.C."/>
            <person name="Schlenke T."/>
            <person name="Schwartz R."/>
            <person name="Segarra C."/>
            <person name="Singh R.S."/>
            <person name="Sirot L."/>
            <person name="Sirota M."/>
            <person name="Sisneros N.B."/>
            <person name="Smith C.D."/>
            <person name="Smith T.F."/>
            <person name="Spieth J."/>
            <person name="Stage D.E."/>
            <person name="Stark A."/>
            <person name="Stephan W."/>
            <person name="Strausberg R.L."/>
            <person name="Strempel S."/>
            <person name="Sturgill D."/>
            <person name="Sutton G."/>
            <person name="Sutton G.G."/>
            <person name="Tao W."/>
            <person name="Teichmann S."/>
            <person name="Tobari Y.N."/>
            <person name="Tomimura Y."/>
            <person name="Tsolas J.M."/>
            <person name="Valente V.L."/>
            <person name="Venter E."/>
            <person name="Venter J.C."/>
            <person name="Vicario S."/>
            <person name="Vieira F.G."/>
            <person name="Vilella A.J."/>
            <person name="Villasante A."/>
            <person name="Walenz B."/>
            <person name="Wang J."/>
            <person name="Wasserman M."/>
            <person name="Watts T."/>
            <person name="Wilson D."/>
            <person name="Wilson R.K."/>
            <person name="Wing R.A."/>
            <person name="Wolfner M.F."/>
            <person name="Wong A."/>
            <person name="Wong G.K."/>
            <person name="Wu C.I."/>
            <person name="Wu G."/>
            <person name="Yamamoto D."/>
            <person name="Yang H.P."/>
            <person name="Yang S.P."/>
            <person name="Yorke J.A."/>
            <person name="Yoshida K."/>
            <person name="Zdobnov E."/>
            <person name="Zhang P."/>
            <person name="Zhang Y."/>
            <person name="Zimin A.V."/>
            <person name="Baldwin J."/>
            <person name="Abdouelleil A."/>
            <person name="Abdulkadir J."/>
            <person name="Abebe A."/>
            <person name="Abera B."/>
            <person name="Abreu J."/>
            <person name="Acer S.C."/>
            <person name="Aftuck L."/>
            <person name="Alexander A."/>
            <person name="An P."/>
            <person name="Anderson E."/>
            <person name="Anderson S."/>
            <person name="Arachi H."/>
            <person name="Azer M."/>
            <person name="Bachantsang P."/>
            <person name="Barry A."/>
            <person name="Bayul T."/>
            <person name="Berlin A."/>
            <person name="Bessette D."/>
            <person name="Bloom T."/>
            <person name="Blye J."/>
            <person name="Boguslavskiy L."/>
            <person name="Bonnet C."/>
            <person name="Boukhgalter B."/>
            <person name="Bourzgui I."/>
            <person name="Brown A."/>
            <person name="Cahill P."/>
            <person name="Channer S."/>
            <person name="Cheshatsang Y."/>
            <person name="Chuda L."/>
            <person name="Citroen M."/>
            <person name="Collymore A."/>
            <person name="Cooke P."/>
            <person name="Costello M."/>
            <person name="D'Aco K."/>
            <person name="Daza R."/>
            <person name="De Haan G."/>
            <person name="DeGray S."/>
            <person name="DeMaso C."/>
            <person name="Dhargay N."/>
            <person name="Dooley K."/>
            <person name="Dooley E."/>
            <person name="Doricent M."/>
            <person name="Dorje P."/>
            <person name="Dorjee K."/>
            <person name="Dupes A."/>
            <person name="Elong R."/>
            <person name="Falk J."/>
            <person name="Farina A."/>
            <person name="Faro S."/>
            <person name="Ferguson D."/>
            <person name="Fisher S."/>
            <person name="Foley C.D."/>
            <person name="Franke A."/>
            <person name="Friedrich D."/>
            <person name="Gadbois L."/>
            <person name="Gearin G."/>
            <person name="Gearin C.R."/>
            <person name="Giannoukos G."/>
            <person name="Goode T."/>
            <person name="Graham J."/>
            <person name="Grandbois E."/>
            <person name="Grewal S."/>
            <person name="Gyaltsen K."/>
            <person name="Hafez N."/>
            <person name="Hagos B."/>
            <person name="Hall J."/>
            <person name="Henson C."/>
            <person name="Hollinger A."/>
            <person name="Honan T."/>
            <person name="Huard M.D."/>
            <person name="Hughes L."/>
            <person name="Hurhula B."/>
            <person name="Husby M.E."/>
            <person name="Kamat A."/>
            <person name="Kanga B."/>
            <person name="Kashin S."/>
            <person name="Khazanovich D."/>
            <person name="Kisner P."/>
            <person name="Lance K."/>
            <person name="Lara M."/>
            <person name="Lee W."/>
            <person name="Lennon N."/>
            <person name="Letendre F."/>
            <person name="LeVine R."/>
            <person name="Lipovsky A."/>
            <person name="Liu X."/>
            <person name="Liu J."/>
            <person name="Liu S."/>
            <person name="Lokyitsang T."/>
            <person name="Lokyitsang Y."/>
            <person name="Lubonja R."/>
            <person name="Lui A."/>
            <person name="MacDonald P."/>
            <person name="Magnisalis V."/>
            <person name="Maru K."/>
            <person name="Matthews C."/>
            <person name="McCusker W."/>
            <person name="McDonough S."/>
            <person name="Mehta T."/>
            <person name="Meldrim J."/>
            <person name="Meneus L."/>
            <person name="Mihai O."/>
            <person name="Mihalev A."/>
            <person name="Mihova T."/>
            <person name="Mittelman R."/>
            <person name="Mlenga V."/>
            <person name="Montmayeur A."/>
            <person name="Mulrain L."/>
            <person name="Navidi A."/>
            <person name="Naylor J."/>
            <person name="Negash T."/>
            <person name="Nguyen T."/>
            <person name="Nguyen N."/>
            <person name="Nicol R."/>
            <person name="Norbu C."/>
            <person name="Norbu N."/>
            <person name="Novod N."/>
            <person name="O'Neill B."/>
            <person name="Osman S."/>
            <person name="Markiewicz E."/>
            <person name="Oyono O.L."/>
            <person name="Patti C."/>
            <person name="Phunkhang P."/>
            <person name="Pierre F."/>
            <person name="Priest M."/>
            <person name="Raghuraman S."/>
            <person name="Rege F."/>
            <person name="Reyes R."/>
            <person name="Rise C."/>
            <person name="Rogov P."/>
            <person name="Ross K."/>
            <person name="Ryan E."/>
            <person name="Settipalli S."/>
            <person name="Shea T."/>
            <person name="Sherpa N."/>
            <person name="Shi L."/>
            <person name="Shih D."/>
            <person name="Sparrow T."/>
            <person name="Spaulding J."/>
            <person name="Stalker J."/>
            <person name="Stange-Thomann N."/>
            <person name="Stavropoulos S."/>
            <person name="Stone C."/>
            <person name="Strader C."/>
            <person name="Tesfaye S."/>
            <person name="Thomson T."/>
            <person name="Thoulutsang Y."/>
            <person name="Thoulutsang D."/>
            <person name="Topham K."/>
            <person name="Topping I."/>
            <person name="Tsamla T."/>
            <person name="Vassiliev H."/>
            <person name="Vo A."/>
            <person name="Wangchuk T."/>
            <person name="Wangdi T."/>
            <person name="Weiand M."/>
            <person name="Wilkinson J."/>
            <person name="Wilson A."/>
            <person name="Yadav S."/>
            <person name="Young G."/>
            <person name="Yu Q."/>
            <person name="Zembek L."/>
            <person name="Zhong D."/>
            <person name="Zimmer A."/>
            <person name="Zwirko Z."/>
            <person name="Jaffe D.B."/>
            <person name="Alvarez P."/>
            <person name="Brockman W."/>
            <person name="Butler J."/>
            <person name="Chin C."/>
            <person name="Gnerre S."/>
            <person name="Grabherr M."/>
            <person name="Kleber M."/>
            <person name="Mauceli E."/>
            <person name="MacCallum I."/>
        </authorList>
    </citation>
    <scope>NUCLEOTIDE SEQUENCE [LARGE SCALE GENOMIC DNA]</scope>
    <source>
        <strain evidence="10">Tai18E2 / Tucson 14021-0261.01</strain>
    </source>
</reference>
<dbReference type="InterPro" id="IPR001753">
    <property type="entry name" value="Enoyl-CoA_hydra/iso"/>
</dbReference>
<reference evidence="9 10" key="2">
    <citation type="journal article" date="2007" name="PLoS Biol.">
        <title>Principles of genome evolution in the Drosophila melanogaster species group.</title>
        <authorList>
            <person name="Ranz J.M."/>
            <person name="Maurin D."/>
            <person name="Chan Y.S."/>
            <person name="von Grotthuss M."/>
            <person name="Hillier L.W."/>
            <person name="Roote J."/>
            <person name="Ashburner M."/>
            <person name="Bergman C.M."/>
        </authorList>
    </citation>
    <scope>NUCLEOTIDE SEQUENCE [LARGE SCALE GENOMIC DNA]</scope>
    <source>
        <strain evidence="10">Tai18E2 / Tucson 14021-0261.01</strain>
    </source>
</reference>
<keyword evidence="2" id="KW-0276">Fatty acid metabolism</keyword>
<dbReference type="InterPro" id="IPR014748">
    <property type="entry name" value="Enoyl-CoA_hydra_C"/>
</dbReference>
<comment type="similarity">
    <text evidence="8">Belongs to the enoyl-CoA hydratase/isomerase family.</text>
</comment>
<comment type="function">
    <text evidence="6">May play a role in fatty acid biosynthesis and insulin sensitivity.</text>
</comment>
<protein>
    <recommendedName>
        <fullName evidence="7">Enoyl-CoA hydratase domain-containing protein 3, mitochondrial</fullName>
    </recommendedName>
</protein>
<evidence type="ECO:0000256" key="8">
    <source>
        <dbReference type="RuleBase" id="RU003707"/>
    </source>
</evidence>
<dbReference type="InterPro" id="IPR052377">
    <property type="entry name" value="Mitochondrial_ECH-domain"/>
</dbReference>
<accession>B4P8H3</accession>
<keyword evidence="5" id="KW-0496">Mitochondrion</keyword>
<proteinExistence type="inferred from homology"/>
<dbReference type="Pfam" id="PF00378">
    <property type="entry name" value="ECH_1"/>
    <property type="match status" value="1"/>
</dbReference>
<dbReference type="HOGENOM" id="CLU_009834_7_3_1"/>
<evidence type="ECO:0000256" key="6">
    <source>
        <dbReference type="ARBA" id="ARBA00037410"/>
    </source>
</evidence>
<dbReference type="Proteomes" id="UP000002282">
    <property type="component" value="Chromosome 2R"/>
</dbReference>
<dbReference type="AlphaFoldDB" id="B4P8H3"/>
<dbReference type="Gene3D" id="1.10.12.10">
    <property type="entry name" value="Lyase 2-enoyl-coa Hydratase, Chain A, domain 2"/>
    <property type="match status" value="1"/>
</dbReference>
<evidence type="ECO:0000256" key="3">
    <source>
        <dbReference type="ARBA" id="ARBA00022946"/>
    </source>
</evidence>
<dbReference type="SUPFAM" id="SSF52096">
    <property type="entry name" value="ClpP/crotonase"/>
    <property type="match status" value="1"/>
</dbReference>
<dbReference type="OrthoDB" id="2139957at2759"/>
<dbReference type="GO" id="GO:0005739">
    <property type="term" value="C:mitochondrion"/>
    <property type="evidence" value="ECO:0007669"/>
    <property type="project" value="UniProtKB-SubCell"/>
</dbReference>
<evidence type="ECO:0000256" key="7">
    <source>
        <dbReference type="ARBA" id="ARBA00040545"/>
    </source>
</evidence>
<dbReference type="Gene3D" id="3.90.226.10">
    <property type="entry name" value="2-enoyl-CoA Hydratase, Chain A, domain 1"/>
    <property type="match status" value="1"/>
</dbReference>
<dbReference type="EMBL" id="CM000158">
    <property type="protein sequence ID" value="EDW92190.2"/>
    <property type="molecule type" value="Genomic_DNA"/>
</dbReference>
<evidence type="ECO:0000256" key="1">
    <source>
        <dbReference type="ARBA" id="ARBA00004173"/>
    </source>
</evidence>
<dbReference type="PANTHER" id="PTHR43602:SF1">
    <property type="entry name" value="ENOYL-COA HYDRATASE DOMAIN-CONTAINING PROTEIN 3, MITOCHONDRIAL"/>
    <property type="match status" value="1"/>
</dbReference>
<dbReference type="SMR" id="B4P8H3"/>
<comment type="subcellular location">
    <subcellularLocation>
        <location evidence="1">Mitochondrion</location>
    </subcellularLocation>
</comment>
<name>B4P8H3_DROYA</name>
<dbReference type="InterPro" id="IPR029045">
    <property type="entry name" value="ClpP/crotonase-like_dom_sf"/>
</dbReference>
<gene>
    <name evidence="9" type="primary">Dyak\GE11645</name>
    <name evidence="9" type="synonym">dyak_GLEANR_11960</name>
    <name evidence="9" type="synonym">GE11645</name>
    <name evidence="9" type="ORF">Dyak_GE11645</name>
</gene>
<evidence type="ECO:0000256" key="5">
    <source>
        <dbReference type="ARBA" id="ARBA00023128"/>
    </source>
</evidence>
<dbReference type="CDD" id="cd06558">
    <property type="entry name" value="crotonase-like"/>
    <property type="match status" value="1"/>
</dbReference>
<dbReference type="PANTHER" id="PTHR43602">
    <property type="match status" value="1"/>
</dbReference>
<dbReference type="KEGG" id="dya:Dyak_GE11645"/>
<evidence type="ECO:0000256" key="2">
    <source>
        <dbReference type="ARBA" id="ARBA00022832"/>
    </source>
</evidence>
<keyword evidence="10" id="KW-1185">Reference proteome</keyword>
<evidence type="ECO:0000313" key="9">
    <source>
        <dbReference type="EMBL" id="EDW92190.2"/>
    </source>
</evidence>
<evidence type="ECO:0000313" key="10">
    <source>
        <dbReference type="Proteomes" id="UP000002282"/>
    </source>
</evidence>
<evidence type="ECO:0000256" key="4">
    <source>
        <dbReference type="ARBA" id="ARBA00023098"/>
    </source>
</evidence>
<keyword evidence="4" id="KW-0443">Lipid metabolism</keyword>
<organism evidence="9 10">
    <name type="scientific">Drosophila yakuba</name>
    <name type="common">Fruit fly</name>
    <dbReference type="NCBI Taxonomy" id="7245"/>
    <lineage>
        <taxon>Eukaryota</taxon>
        <taxon>Metazoa</taxon>
        <taxon>Ecdysozoa</taxon>
        <taxon>Arthropoda</taxon>
        <taxon>Hexapoda</taxon>
        <taxon>Insecta</taxon>
        <taxon>Pterygota</taxon>
        <taxon>Neoptera</taxon>
        <taxon>Endopterygota</taxon>
        <taxon>Diptera</taxon>
        <taxon>Brachycera</taxon>
        <taxon>Muscomorpha</taxon>
        <taxon>Ephydroidea</taxon>
        <taxon>Drosophilidae</taxon>
        <taxon>Drosophila</taxon>
        <taxon>Sophophora</taxon>
    </lineage>
</organism>
<dbReference type="PROSITE" id="PS00166">
    <property type="entry name" value="ENOYL_COA_HYDRATASE"/>
    <property type="match status" value="1"/>
</dbReference>
<keyword evidence="3" id="KW-0809">Transit peptide</keyword>
<dbReference type="eggNOG" id="KOG1682">
    <property type="taxonomic scope" value="Eukaryota"/>
</dbReference>
<dbReference type="InterPro" id="IPR018376">
    <property type="entry name" value="Enoyl-CoA_hyd/isom_CS"/>
</dbReference>